<reference evidence="2 4" key="1">
    <citation type="submission" date="2017-03" db="EMBL/GenBank/DDBJ databases">
        <title>Draft genome sequence of Moraxella equi CCUG 4950T type strain.</title>
        <authorList>
            <person name="Salva-Serra F."/>
            <person name="Engstrom-Jakobsson H."/>
            <person name="Thorell K."/>
            <person name="Jaen-Luchoro D."/>
            <person name="Gonzales-Siles L."/>
            <person name="Karlsson R."/>
            <person name="Yazdan S."/>
            <person name="Boulund F."/>
            <person name="Johnning A."/>
            <person name="Engstrand L."/>
            <person name="Kristiansson E."/>
            <person name="Moore E."/>
        </authorList>
    </citation>
    <scope>NUCLEOTIDE SEQUENCE [LARGE SCALE GENOMIC DNA]</scope>
    <source>
        <strain evidence="2 4">CCUG 4950</strain>
    </source>
</reference>
<evidence type="ECO:0000313" key="5">
    <source>
        <dbReference type="Proteomes" id="UP000254618"/>
    </source>
</evidence>
<organism evidence="3 5">
    <name type="scientific">Moraxella equi</name>
    <dbReference type="NCBI Taxonomy" id="60442"/>
    <lineage>
        <taxon>Bacteria</taxon>
        <taxon>Pseudomonadati</taxon>
        <taxon>Pseudomonadota</taxon>
        <taxon>Gammaproteobacteria</taxon>
        <taxon>Moraxellales</taxon>
        <taxon>Moraxellaceae</taxon>
        <taxon>Moraxella</taxon>
    </lineage>
</organism>
<keyword evidence="1" id="KW-0472">Membrane</keyword>
<keyword evidence="1" id="KW-1133">Transmembrane helix</keyword>
<gene>
    <name evidence="2" type="ORF">B5J93_05455</name>
    <name evidence="3" type="ORF">NCTC11012_00346</name>
</gene>
<evidence type="ECO:0000313" key="2">
    <source>
        <dbReference type="EMBL" id="OPH38756.1"/>
    </source>
</evidence>
<dbReference type="AlphaFoldDB" id="A0A378QNQ9"/>
<dbReference type="Proteomes" id="UP000254618">
    <property type="component" value="Unassembled WGS sequence"/>
</dbReference>
<reference evidence="3 5" key="2">
    <citation type="submission" date="2018-06" db="EMBL/GenBank/DDBJ databases">
        <authorList>
            <consortium name="Pathogen Informatics"/>
            <person name="Doyle S."/>
        </authorList>
    </citation>
    <scope>NUCLEOTIDE SEQUENCE [LARGE SCALE GENOMIC DNA]</scope>
    <source>
        <strain evidence="3 5">NCTC11012</strain>
    </source>
</reference>
<accession>A0A378QNQ9</accession>
<name>A0A378QNQ9_9GAMM</name>
<feature type="transmembrane region" description="Helical" evidence="1">
    <location>
        <begin position="7"/>
        <end position="32"/>
    </location>
</feature>
<dbReference type="EMBL" id="UGQF01000001">
    <property type="protein sequence ID" value="STZ02122.1"/>
    <property type="molecule type" value="Genomic_DNA"/>
</dbReference>
<feature type="transmembrane region" description="Helical" evidence="1">
    <location>
        <begin position="105"/>
        <end position="125"/>
    </location>
</feature>
<evidence type="ECO:0000256" key="1">
    <source>
        <dbReference type="SAM" id="Phobius"/>
    </source>
</evidence>
<dbReference type="Proteomes" id="UP000190777">
    <property type="component" value="Unassembled WGS sequence"/>
</dbReference>
<keyword evidence="1" id="KW-0812">Transmembrane</keyword>
<proteinExistence type="predicted"/>
<keyword evidence="4" id="KW-1185">Reference proteome</keyword>
<feature type="transmembrane region" description="Helical" evidence="1">
    <location>
        <begin position="145"/>
        <end position="163"/>
    </location>
</feature>
<dbReference type="RefSeq" id="WP_079325297.1">
    <property type="nucleotide sequence ID" value="NZ_MXAP01000050.1"/>
</dbReference>
<protein>
    <submittedName>
        <fullName evidence="3">Uncharacterized protein</fullName>
    </submittedName>
</protein>
<sequence>MKKFIHAILSLIKTIGIVCLWCLLTTLIAISLSKLEKEHYTPTDTPNERFMVGGQHWQDFVDRCLKILENGNYQYINEGALQTEYSEYQIDGDIVIPVSFERQNFGHFVIAMFLAFLMLSFLKYLHAIYKIRKDKNSLIAYHKKLGKELLIFMGIVGIGWGLILTR</sequence>
<dbReference type="EMBL" id="MXAP01000050">
    <property type="protein sequence ID" value="OPH38756.1"/>
    <property type="molecule type" value="Genomic_DNA"/>
</dbReference>
<evidence type="ECO:0000313" key="4">
    <source>
        <dbReference type="Proteomes" id="UP000190777"/>
    </source>
</evidence>
<evidence type="ECO:0000313" key="3">
    <source>
        <dbReference type="EMBL" id="STZ02122.1"/>
    </source>
</evidence>